<keyword evidence="4" id="KW-1185">Reference proteome</keyword>
<dbReference type="SUPFAM" id="SSF51735">
    <property type="entry name" value="NAD(P)-binding Rossmann-fold domains"/>
    <property type="match status" value="1"/>
</dbReference>
<dbReference type="InterPro" id="IPR020904">
    <property type="entry name" value="Sc_DH/Rdtase_CS"/>
</dbReference>
<evidence type="ECO:0008006" key="5">
    <source>
        <dbReference type="Google" id="ProtNLM"/>
    </source>
</evidence>
<dbReference type="InterPro" id="IPR050259">
    <property type="entry name" value="SDR"/>
</dbReference>
<evidence type="ECO:0000313" key="3">
    <source>
        <dbReference type="EMBL" id="PTL60039.1"/>
    </source>
</evidence>
<dbReference type="GO" id="GO:0016491">
    <property type="term" value="F:oxidoreductase activity"/>
    <property type="evidence" value="ECO:0007669"/>
    <property type="project" value="UniProtKB-KW"/>
</dbReference>
<dbReference type="PRINTS" id="PR00080">
    <property type="entry name" value="SDRFAMILY"/>
</dbReference>
<dbReference type="CDD" id="cd05233">
    <property type="entry name" value="SDR_c"/>
    <property type="match status" value="1"/>
</dbReference>
<dbReference type="PRINTS" id="PR00081">
    <property type="entry name" value="GDHRDH"/>
</dbReference>
<dbReference type="InterPro" id="IPR002347">
    <property type="entry name" value="SDR_fam"/>
</dbReference>
<dbReference type="Proteomes" id="UP000240739">
    <property type="component" value="Unassembled WGS sequence"/>
</dbReference>
<reference evidence="3 4" key="1">
    <citation type="submission" date="2018-03" db="EMBL/GenBank/DDBJ databases">
        <title>Aquarubrobacter algicola gen. nov., sp. nov., a novel actinobacterium isolated from shallow eutrophic lake during the end of cyanobacterial harmful algal blooms.</title>
        <authorList>
            <person name="Chun S.J."/>
        </authorList>
    </citation>
    <scope>NUCLEOTIDE SEQUENCE [LARGE SCALE GENOMIC DNA]</scope>
    <source>
        <strain evidence="3 4">Seoho-28</strain>
    </source>
</reference>
<name>A0A2T4ULC6_9ACTN</name>
<dbReference type="OrthoDB" id="9804774at2"/>
<dbReference type="PANTHER" id="PTHR42879">
    <property type="entry name" value="3-OXOACYL-(ACYL-CARRIER-PROTEIN) REDUCTASE"/>
    <property type="match status" value="1"/>
</dbReference>
<dbReference type="FunFam" id="3.40.50.720:FF:000084">
    <property type="entry name" value="Short-chain dehydrogenase reductase"/>
    <property type="match status" value="1"/>
</dbReference>
<evidence type="ECO:0000256" key="2">
    <source>
        <dbReference type="ARBA" id="ARBA00023002"/>
    </source>
</evidence>
<evidence type="ECO:0000256" key="1">
    <source>
        <dbReference type="ARBA" id="ARBA00006484"/>
    </source>
</evidence>
<proteinExistence type="inferred from homology"/>
<dbReference type="AlphaFoldDB" id="A0A2T4ULC6"/>
<dbReference type="RefSeq" id="WP_107568683.1">
    <property type="nucleotide sequence ID" value="NZ_PYYB01000001.1"/>
</dbReference>
<organism evidence="3 4">
    <name type="scientific">Paraconexibacter algicola</name>
    <dbReference type="NCBI Taxonomy" id="2133960"/>
    <lineage>
        <taxon>Bacteria</taxon>
        <taxon>Bacillati</taxon>
        <taxon>Actinomycetota</taxon>
        <taxon>Thermoleophilia</taxon>
        <taxon>Solirubrobacterales</taxon>
        <taxon>Paraconexibacteraceae</taxon>
        <taxon>Paraconexibacter</taxon>
    </lineage>
</organism>
<evidence type="ECO:0000313" key="4">
    <source>
        <dbReference type="Proteomes" id="UP000240739"/>
    </source>
</evidence>
<comment type="caution">
    <text evidence="3">The sequence shown here is derived from an EMBL/GenBank/DDBJ whole genome shotgun (WGS) entry which is preliminary data.</text>
</comment>
<dbReference type="Gene3D" id="3.40.50.720">
    <property type="entry name" value="NAD(P)-binding Rossmann-like Domain"/>
    <property type="match status" value="1"/>
</dbReference>
<dbReference type="PANTHER" id="PTHR42879:SF2">
    <property type="entry name" value="3-OXOACYL-[ACYL-CARRIER-PROTEIN] REDUCTASE FABG"/>
    <property type="match status" value="1"/>
</dbReference>
<sequence>MSHAALITGASRGIGRGVAVALAGAGFDVALTARSADALGETATAAREAGAATAVALPADAGDMEAMRSVAHDAARALGRAPDVLVHCAGIARNGPSAQLSLGDFEESQRVNVTAAFVLAQELAPAMVEGGWGRIVTIGSLYSRFGVAQTAAYTSTKHAVLGLTRVLAAEYVRKGITANCIVPGFVDTEMVRDEVAKAATARGTSEEEILTKFLRIQPIGRMVTTQELGALVAFLCSDAAAPITGQAINIDGGAHQA</sequence>
<keyword evidence="2" id="KW-0560">Oxidoreductase</keyword>
<dbReference type="EMBL" id="PYYB01000001">
    <property type="protein sequence ID" value="PTL60039.1"/>
    <property type="molecule type" value="Genomic_DNA"/>
</dbReference>
<dbReference type="Pfam" id="PF13561">
    <property type="entry name" value="adh_short_C2"/>
    <property type="match status" value="1"/>
</dbReference>
<comment type="similarity">
    <text evidence="1">Belongs to the short-chain dehydrogenases/reductases (SDR) family.</text>
</comment>
<gene>
    <name evidence="3" type="ORF">C7Y72_10475</name>
</gene>
<protein>
    <recommendedName>
        <fullName evidence="5">SDR family oxidoreductase</fullName>
    </recommendedName>
</protein>
<dbReference type="PROSITE" id="PS00061">
    <property type="entry name" value="ADH_SHORT"/>
    <property type="match status" value="1"/>
</dbReference>
<dbReference type="GO" id="GO:0032787">
    <property type="term" value="P:monocarboxylic acid metabolic process"/>
    <property type="evidence" value="ECO:0007669"/>
    <property type="project" value="UniProtKB-ARBA"/>
</dbReference>
<dbReference type="InterPro" id="IPR036291">
    <property type="entry name" value="NAD(P)-bd_dom_sf"/>
</dbReference>
<accession>A0A2T4ULC6</accession>